<feature type="region of interest" description="Disordered" evidence="1">
    <location>
        <begin position="79"/>
        <end position="115"/>
    </location>
</feature>
<organism evidence="2 3">
    <name type="scientific">Ricinus communis</name>
    <name type="common">Castor bean</name>
    <dbReference type="NCBI Taxonomy" id="3988"/>
    <lineage>
        <taxon>Eukaryota</taxon>
        <taxon>Viridiplantae</taxon>
        <taxon>Streptophyta</taxon>
        <taxon>Embryophyta</taxon>
        <taxon>Tracheophyta</taxon>
        <taxon>Spermatophyta</taxon>
        <taxon>Magnoliopsida</taxon>
        <taxon>eudicotyledons</taxon>
        <taxon>Gunneridae</taxon>
        <taxon>Pentapetalae</taxon>
        <taxon>rosids</taxon>
        <taxon>fabids</taxon>
        <taxon>Malpighiales</taxon>
        <taxon>Euphorbiaceae</taxon>
        <taxon>Acalyphoideae</taxon>
        <taxon>Acalypheae</taxon>
        <taxon>Ricinus</taxon>
    </lineage>
</organism>
<proteinExistence type="predicted"/>
<protein>
    <submittedName>
        <fullName evidence="2">Uncharacterized protein</fullName>
    </submittedName>
</protein>
<dbReference type="Proteomes" id="UP000008311">
    <property type="component" value="Unassembled WGS sequence"/>
</dbReference>
<dbReference type="AlphaFoldDB" id="B9TK51"/>
<feature type="non-terminal residue" evidence="2">
    <location>
        <position position="1"/>
    </location>
</feature>
<evidence type="ECO:0000313" key="2">
    <source>
        <dbReference type="EMBL" id="EEF23762.1"/>
    </source>
</evidence>
<evidence type="ECO:0000313" key="3">
    <source>
        <dbReference type="Proteomes" id="UP000008311"/>
    </source>
</evidence>
<dbReference type="InParanoid" id="B9TK51"/>
<accession>B9TK51</accession>
<reference evidence="3" key="1">
    <citation type="journal article" date="2010" name="Nat. Biotechnol.">
        <title>Draft genome sequence of the oilseed species Ricinus communis.</title>
        <authorList>
            <person name="Chan A.P."/>
            <person name="Crabtree J."/>
            <person name="Zhao Q."/>
            <person name="Lorenzi H."/>
            <person name="Orvis J."/>
            <person name="Puiu D."/>
            <person name="Melake-Berhan A."/>
            <person name="Jones K.M."/>
            <person name="Redman J."/>
            <person name="Chen G."/>
            <person name="Cahoon E.B."/>
            <person name="Gedil M."/>
            <person name="Stanke M."/>
            <person name="Haas B.J."/>
            <person name="Wortman J.R."/>
            <person name="Fraser-Liggett C.M."/>
            <person name="Ravel J."/>
            <person name="Rabinowicz P.D."/>
        </authorList>
    </citation>
    <scope>NUCLEOTIDE SEQUENCE [LARGE SCALE GENOMIC DNA]</scope>
    <source>
        <strain evidence="3">cv. Hale</strain>
    </source>
</reference>
<keyword evidence="3" id="KW-1185">Reference proteome</keyword>
<evidence type="ECO:0000256" key="1">
    <source>
        <dbReference type="SAM" id="MobiDB-lite"/>
    </source>
</evidence>
<gene>
    <name evidence="2" type="ORF">RCOM_2012570</name>
</gene>
<dbReference type="EMBL" id="EQ984725">
    <property type="protein sequence ID" value="EEF23762.1"/>
    <property type="molecule type" value="Genomic_DNA"/>
</dbReference>
<name>B9TK51_RICCO</name>
<sequence>VARALALEEGRALRRQAVIEFRAQLHAEPVRRGIQAQAPRHAQPVDCEAEAEQLRDLDEQVMAAQAVRGETVDHRADLARHEHGAQGHAEQHHRRRRVGTPVPADETADQPCQTH</sequence>